<sequence>MTTIRRNWTNRVAQIRAAARSCRAYDSATGNMVPVDPARAFEVWETKSHARLTEDTPGQKWTVHVHSNEFYTLTAEAPATSEVGPVPTDETAAPAGEPSPAGVQDHRAARAVMRRRRTAEERDGLPGHVSALAVDLVGKTVRVKLARGYSHEQIRDEFEQERAEAEAAGDTERANGLATMLAVHAVMAEEAAANVPTGPSSPQQRPASRRAAREDDVLSRIDSVLHDAAVTDDPDVSDDAMRSVPLADPGEIIHAYTRAQALADGVLVAADAELAREAGFRVPVALTSAVWEGCVAWNEGDSERQVPQDERGRMWDVLTMTRHAIRRSGGGGGRVTVDLRRVPRDGRTEQARPVQLACAIGPGDQGEPVITIMEPDED</sequence>
<dbReference type="Pfam" id="PF20213">
    <property type="entry name" value="DUF6573"/>
    <property type="match status" value="1"/>
</dbReference>
<protein>
    <submittedName>
        <fullName evidence="2">Uncharacterized protein</fullName>
    </submittedName>
</protein>
<reference evidence="2 3" key="2">
    <citation type="journal article" date="2016" name="Genome Announc.">
        <title>Draft Genome Sequences of Streptomyces scabiei S58, Streptomyces turgidiscabies T45, and Streptomyces acidiscabies a10, the Pathogens of Potato Common Scab, Isolated in Japan.</title>
        <authorList>
            <person name="Tomihama T."/>
            <person name="Nishi Y."/>
            <person name="Sakai M."/>
            <person name="Ikenaga M."/>
            <person name="Okubo T."/>
            <person name="Ikeda S."/>
        </authorList>
    </citation>
    <scope>NUCLEOTIDE SEQUENCE [LARGE SCALE GENOMIC DNA]</scope>
    <source>
        <strain evidence="2 3">S58</strain>
    </source>
</reference>
<gene>
    <name evidence="2" type="ORF">SsS58_08535</name>
</gene>
<evidence type="ECO:0000313" key="3">
    <source>
        <dbReference type="Proteomes" id="UP000067448"/>
    </source>
</evidence>
<reference evidence="3" key="1">
    <citation type="submission" date="2015-11" db="EMBL/GenBank/DDBJ databases">
        <authorList>
            <consortium name="Cross-ministerial Strategic Innovation Promotion Program (SIP) consortium"/>
            <person name="Tomihama T."/>
            <person name="Ikenaga M."/>
            <person name="Sakai M."/>
            <person name="Okubo T."/>
            <person name="Ikeda S."/>
        </authorList>
    </citation>
    <scope>NUCLEOTIDE SEQUENCE [LARGE SCALE GENOMIC DNA]</scope>
    <source>
        <strain evidence="3">S58</strain>
    </source>
</reference>
<name>A0A124C5M2_STRSC</name>
<evidence type="ECO:0000313" key="2">
    <source>
        <dbReference type="EMBL" id="GAQ68076.1"/>
    </source>
</evidence>
<dbReference type="InterPro" id="IPR046480">
    <property type="entry name" value="DUF6573"/>
</dbReference>
<dbReference type="AlphaFoldDB" id="A0A124C5M2"/>
<reference evidence="3" key="3">
    <citation type="submission" date="2016-02" db="EMBL/GenBank/DDBJ databases">
        <title>Draft genome of pathogenic Streptomyces sp. in Japan.</title>
        <authorList>
            <person name="Tomihama T."/>
            <person name="Ikenaga M."/>
            <person name="Sakai M."/>
            <person name="Okubo T."/>
            <person name="Ikeda S."/>
        </authorList>
    </citation>
    <scope>NUCLEOTIDE SEQUENCE [LARGE SCALE GENOMIC DNA]</scope>
    <source>
        <strain evidence="3">S58</strain>
    </source>
</reference>
<proteinExistence type="predicted"/>
<accession>A0A124C5M2</accession>
<feature type="region of interest" description="Disordered" evidence="1">
    <location>
        <begin position="80"/>
        <end position="106"/>
    </location>
</feature>
<dbReference type="EMBL" id="BCMM01000078">
    <property type="protein sequence ID" value="GAQ68076.1"/>
    <property type="molecule type" value="Genomic_DNA"/>
</dbReference>
<comment type="caution">
    <text evidence="2">The sequence shown here is derived from an EMBL/GenBank/DDBJ whole genome shotgun (WGS) entry which is preliminary data.</text>
</comment>
<feature type="region of interest" description="Disordered" evidence="1">
    <location>
        <begin position="192"/>
        <end position="214"/>
    </location>
</feature>
<dbReference type="Proteomes" id="UP000067448">
    <property type="component" value="Unassembled WGS sequence"/>
</dbReference>
<organism evidence="2 3">
    <name type="scientific">Streptomyces scabiei</name>
    <dbReference type="NCBI Taxonomy" id="1930"/>
    <lineage>
        <taxon>Bacteria</taxon>
        <taxon>Bacillati</taxon>
        <taxon>Actinomycetota</taxon>
        <taxon>Actinomycetes</taxon>
        <taxon>Kitasatosporales</taxon>
        <taxon>Streptomycetaceae</taxon>
        <taxon>Streptomyces</taxon>
    </lineage>
</organism>
<evidence type="ECO:0000256" key="1">
    <source>
        <dbReference type="SAM" id="MobiDB-lite"/>
    </source>
</evidence>
<dbReference type="RefSeq" id="WP_234385930.1">
    <property type="nucleotide sequence ID" value="NZ_BCMM01000078.1"/>
</dbReference>